<proteinExistence type="predicted"/>
<reference evidence="2" key="1">
    <citation type="journal article" date="2019" name="Int. J. Syst. Evol. Microbiol.">
        <title>The Global Catalogue of Microorganisms (GCM) 10K type strain sequencing project: providing services to taxonomists for standard genome sequencing and annotation.</title>
        <authorList>
            <consortium name="The Broad Institute Genomics Platform"/>
            <consortium name="The Broad Institute Genome Sequencing Center for Infectious Disease"/>
            <person name="Wu L."/>
            <person name="Ma J."/>
        </authorList>
    </citation>
    <scope>NUCLEOTIDE SEQUENCE [LARGE SCALE GENOMIC DNA]</scope>
    <source>
        <strain evidence="2">KCTC 52473</strain>
    </source>
</reference>
<comment type="caution">
    <text evidence="1">The sequence shown here is derived from an EMBL/GenBank/DDBJ whole genome shotgun (WGS) entry which is preliminary data.</text>
</comment>
<evidence type="ECO:0000313" key="2">
    <source>
        <dbReference type="Proteomes" id="UP001595478"/>
    </source>
</evidence>
<dbReference type="EMBL" id="JBHRSW010000004">
    <property type="protein sequence ID" value="MFC3120182.1"/>
    <property type="molecule type" value="Genomic_DNA"/>
</dbReference>
<keyword evidence="2" id="KW-1185">Reference proteome</keyword>
<gene>
    <name evidence="1" type="ORF">ACFOHL_00940</name>
</gene>
<dbReference type="Proteomes" id="UP001595478">
    <property type="component" value="Unassembled WGS sequence"/>
</dbReference>
<accession>A0ABV7FIS8</accession>
<name>A0ABV7FIS8_9ALTE</name>
<sequence length="102" mass="11828">MEILGVYPINAAEPCHLVEVIVSTDIDEFDWGKVTQEGEGQPLENWQIAYDENPINVEKGHWVFFFHYLNLSKPLITPEGKTKIPKPSELPDRLKYIEYEEP</sequence>
<evidence type="ECO:0000313" key="1">
    <source>
        <dbReference type="EMBL" id="MFC3120182.1"/>
    </source>
</evidence>
<dbReference type="RefSeq" id="WP_376918324.1">
    <property type="nucleotide sequence ID" value="NZ_JBHRSW010000004.1"/>
</dbReference>
<protein>
    <submittedName>
        <fullName evidence="1">Uncharacterized protein</fullName>
    </submittedName>
</protein>
<organism evidence="1 2">
    <name type="scientific">Agaribacter flavus</name>
    <dbReference type="NCBI Taxonomy" id="1902781"/>
    <lineage>
        <taxon>Bacteria</taxon>
        <taxon>Pseudomonadati</taxon>
        <taxon>Pseudomonadota</taxon>
        <taxon>Gammaproteobacteria</taxon>
        <taxon>Alteromonadales</taxon>
        <taxon>Alteromonadaceae</taxon>
        <taxon>Agaribacter</taxon>
    </lineage>
</organism>